<protein>
    <submittedName>
        <fullName evidence="1">Uncharacterized protein</fullName>
    </submittedName>
</protein>
<gene>
    <name evidence="1" type="ORF">UJA718_LOCUS38561</name>
</gene>
<dbReference type="Proteomes" id="UP000663873">
    <property type="component" value="Unassembled WGS sequence"/>
</dbReference>
<organism evidence="1 2">
    <name type="scientific">Rotaria socialis</name>
    <dbReference type="NCBI Taxonomy" id="392032"/>
    <lineage>
        <taxon>Eukaryota</taxon>
        <taxon>Metazoa</taxon>
        <taxon>Spiralia</taxon>
        <taxon>Gnathifera</taxon>
        <taxon>Rotifera</taxon>
        <taxon>Eurotatoria</taxon>
        <taxon>Bdelloidea</taxon>
        <taxon>Philodinida</taxon>
        <taxon>Philodinidae</taxon>
        <taxon>Rotaria</taxon>
    </lineage>
</organism>
<proteinExistence type="predicted"/>
<dbReference type="EMBL" id="CAJOBP010039674">
    <property type="protein sequence ID" value="CAF4744380.1"/>
    <property type="molecule type" value="Genomic_DNA"/>
</dbReference>
<keyword evidence="2" id="KW-1185">Reference proteome</keyword>
<feature type="non-terminal residue" evidence="1">
    <location>
        <position position="1"/>
    </location>
</feature>
<accession>A0A821L2C6</accession>
<name>A0A821L2C6_9BILA</name>
<dbReference type="AlphaFoldDB" id="A0A821L2C6"/>
<evidence type="ECO:0000313" key="1">
    <source>
        <dbReference type="EMBL" id="CAF4744380.1"/>
    </source>
</evidence>
<reference evidence="1" key="1">
    <citation type="submission" date="2021-02" db="EMBL/GenBank/DDBJ databases">
        <authorList>
            <person name="Nowell W R."/>
        </authorList>
    </citation>
    <scope>NUCLEOTIDE SEQUENCE</scope>
</reference>
<evidence type="ECO:0000313" key="2">
    <source>
        <dbReference type="Proteomes" id="UP000663873"/>
    </source>
</evidence>
<comment type="caution">
    <text evidence="1">The sequence shown here is derived from an EMBL/GenBank/DDBJ whole genome shotgun (WGS) entry which is preliminary data.</text>
</comment>
<sequence length="34" mass="3966">MQPNESDLMEETDDTSPDVVELGMDECVVEWHER</sequence>